<organism evidence="1 2">
    <name type="scientific">Plakobranchus ocellatus</name>
    <dbReference type="NCBI Taxonomy" id="259542"/>
    <lineage>
        <taxon>Eukaryota</taxon>
        <taxon>Metazoa</taxon>
        <taxon>Spiralia</taxon>
        <taxon>Lophotrochozoa</taxon>
        <taxon>Mollusca</taxon>
        <taxon>Gastropoda</taxon>
        <taxon>Heterobranchia</taxon>
        <taxon>Euthyneura</taxon>
        <taxon>Panpulmonata</taxon>
        <taxon>Sacoglossa</taxon>
        <taxon>Placobranchoidea</taxon>
        <taxon>Plakobranchidae</taxon>
        <taxon>Plakobranchus</taxon>
    </lineage>
</organism>
<dbReference type="EMBL" id="BLXT01005873">
    <property type="protein sequence ID" value="GFO26927.1"/>
    <property type="molecule type" value="Genomic_DNA"/>
</dbReference>
<name>A0AAV4C6N9_9GAST</name>
<evidence type="ECO:0000313" key="2">
    <source>
        <dbReference type="Proteomes" id="UP000735302"/>
    </source>
</evidence>
<gene>
    <name evidence="1" type="ORF">PoB_005343200</name>
</gene>
<evidence type="ECO:0000313" key="1">
    <source>
        <dbReference type="EMBL" id="GFO26927.1"/>
    </source>
</evidence>
<accession>A0AAV4C6N9</accession>
<dbReference type="AlphaFoldDB" id="A0AAV4C6N9"/>
<reference evidence="1 2" key="1">
    <citation type="journal article" date="2021" name="Elife">
        <title>Chloroplast acquisition without the gene transfer in kleptoplastic sea slugs, Plakobranchus ocellatus.</title>
        <authorList>
            <person name="Maeda T."/>
            <person name="Takahashi S."/>
            <person name="Yoshida T."/>
            <person name="Shimamura S."/>
            <person name="Takaki Y."/>
            <person name="Nagai Y."/>
            <person name="Toyoda A."/>
            <person name="Suzuki Y."/>
            <person name="Arimoto A."/>
            <person name="Ishii H."/>
            <person name="Satoh N."/>
            <person name="Nishiyama T."/>
            <person name="Hasebe M."/>
            <person name="Maruyama T."/>
            <person name="Minagawa J."/>
            <person name="Obokata J."/>
            <person name="Shigenobu S."/>
        </authorList>
    </citation>
    <scope>NUCLEOTIDE SEQUENCE [LARGE SCALE GENOMIC DNA]</scope>
</reference>
<sequence length="92" mass="10395">MIRPIAPLGYAYPRFFSLAIRPVTSLSSYFIVSLRLAPPASLPVWSFPKSSLKHRKAGQVWAGRGKKKNKGRRTGLVLRTILLRRPARHEAE</sequence>
<keyword evidence="2" id="KW-1185">Reference proteome</keyword>
<protein>
    <submittedName>
        <fullName evidence="1">Uncharacterized protein</fullName>
    </submittedName>
</protein>
<comment type="caution">
    <text evidence="1">The sequence shown here is derived from an EMBL/GenBank/DDBJ whole genome shotgun (WGS) entry which is preliminary data.</text>
</comment>
<dbReference type="Proteomes" id="UP000735302">
    <property type="component" value="Unassembled WGS sequence"/>
</dbReference>
<proteinExistence type="predicted"/>